<dbReference type="EMBL" id="GBRH01239652">
    <property type="protein sequence ID" value="JAD58243.1"/>
    <property type="molecule type" value="Transcribed_RNA"/>
</dbReference>
<protein>
    <submittedName>
        <fullName evidence="1">Uncharacterized protein</fullName>
    </submittedName>
</protein>
<evidence type="ECO:0000313" key="1">
    <source>
        <dbReference type="EMBL" id="JAD58243.1"/>
    </source>
</evidence>
<sequence>MPVSGFSKALAS</sequence>
<reference evidence="1" key="2">
    <citation type="journal article" date="2015" name="Data Brief">
        <title>Shoot transcriptome of the giant reed, Arundo donax.</title>
        <authorList>
            <person name="Barrero R.A."/>
            <person name="Guerrero F.D."/>
            <person name="Moolhuijzen P."/>
            <person name="Goolsby J.A."/>
            <person name="Tidwell J."/>
            <person name="Bellgard S.E."/>
            <person name="Bellgard M.I."/>
        </authorList>
    </citation>
    <scope>NUCLEOTIDE SEQUENCE</scope>
    <source>
        <tissue evidence="1">Shoot tissue taken approximately 20 cm above the soil surface</tissue>
    </source>
</reference>
<reference evidence="1" key="1">
    <citation type="submission" date="2014-09" db="EMBL/GenBank/DDBJ databases">
        <authorList>
            <person name="Magalhaes I.L.F."/>
            <person name="Oliveira U."/>
            <person name="Santos F.R."/>
            <person name="Vidigal T.H.D.A."/>
            <person name="Brescovit A.D."/>
            <person name="Santos A.J."/>
        </authorList>
    </citation>
    <scope>NUCLEOTIDE SEQUENCE</scope>
    <source>
        <tissue evidence="1">Shoot tissue taken approximately 20 cm above the soil surface</tissue>
    </source>
</reference>
<proteinExistence type="predicted"/>
<organism evidence="1">
    <name type="scientific">Arundo donax</name>
    <name type="common">Giant reed</name>
    <name type="synonym">Donax arundinaceus</name>
    <dbReference type="NCBI Taxonomy" id="35708"/>
    <lineage>
        <taxon>Eukaryota</taxon>
        <taxon>Viridiplantae</taxon>
        <taxon>Streptophyta</taxon>
        <taxon>Embryophyta</taxon>
        <taxon>Tracheophyta</taxon>
        <taxon>Spermatophyta</taxon>
        <taxon>Magnoliopsida</taxon>
        <taxon>Liliopsida</taxon>
        <taxon>Poales</taxon>
        <taxon>Poaceae</taxon>
        <taxon>PACMAD clade</taxon>
        <taxon>Arundinoideae</taxon>
        <taxon>Arundineae</taxon>
        <taxon>Arundo</taxon>
    </lineage>
</organism>
<accession>A0A0A9B7W0</accession>
<name>A0A0A9B7W0_ARUDO</name>